<keyword evidence="2" id="KW-1185">Reference proteome</keyword>
<name>A0A3S1CSH4_9CYAN</name>
<organism evidence="1 2">
    <name type="scientific">Dulcicalothrix desertica PCC 7102</name>
    <dbReference type="NCBI Taxonomy" id="232991"/>
    <lineage>
        <taxon>Bacteria</taxon>
        <taxon>Bacillati</taxon>
        <taxon>Cyanobacteriota</taxon>
        <taxon>Cyanophyceae</taxon>
        <taxon>Nostocales</taxon>
        <taxon>Calotrichaceae</taxon>
        <taxon>Dulcicalothrix</taxon>
    </lineage>
</organism>
<comment type="caution">
    <text evidence="1">The sequence shown here is derived from an EMBL/GenBank/DDBJ whole genome shotgun (WGS) entry which is preliminary data.</text>
</comment>
<evidence type="ECO:0008006" key="3">
    <source>
        <dbReference type="Google" id="ProtNLM"/>
    </source>
</evidence>
<gene>
    <name evidence="1" type="ORF">DSM106972_019890</name>
</gene>
<proteinExistence type="predicted"/>
<dbReference type="EMBL" id="RSCL01000004">
    <property type="protein sequence ID" value="RUT07729.1"/>
    <property type="molecule type" value="Genomic_DNA"/>
</dbReference>
<dbReference type="RefSeq" id="WP_127080599.1">
    <property type="nucleotide sequence ID" value="NZ_RSCL01000004.1"/>
</dbReference>
<reference evidence="1" key="1">
    <citation type="submission" date="2018-12" db="EMBL/GenBank/DDBJ databases">
        <authorList>
            <person name="Will S."/>
            <person name="Neumann-Schaal M."/>
            <person name="Henke P."/>
        </authorList>
    </citation>
    <scope>NUCLEOTIDE SEQUENCE</scope>
    <source>
        <strain evidence="1">PCC 7102</strain>
    </source>
</reference>
<dbReference type="Proteomes" id="UP000271624">
    <property type="component" value="Unassembled WGS sequence"/>
</dbReference>
<sequence>MDLLDTPITIHTGDTRISPEKVRGEVELNNITFAYKNRFPIIKNVSLVV</sequence>
<protein>
    <recommendedName>
        <fullName evidence="3">ABC transporter domain-containing protein</fullName>
    </recommendedName>
</protein>
<reference evidence="1" key="2">
    <citation type="journal article" date="2019" name="Genome Biol. Evol.">
        <title>Day and night: Metabolic profiles and evolutionary relationships of six axenic non-marine cyanobacteria.</title>
        <authorList>
            <person name="Will S.E."/>
            <person name="Henke P."/>
            <person name="Boedeker C."/>
            <person name="Huang S."/>
            <person name="Brinkmann H."/>
            <person name="Rohde M."/>
            <person name="Jarek M."/>
            <person name="Friedl T."/>
            <person name="Seufert S."/>
            <person name="Schumacher M."/>
            <person name="Overmann J."/>
            <person name="Neumann-Schaal M."/>
            <person name="Petersen J."/>
        </authorList>
    </citation>
    <scope>NUCLEOTIDE SEQUENCE [LARGE SCALE GENOMIC DNA]</scope>
    <source>
        <strain evidence="1">PCC 7102</strain>
    </source>
</reference>
<accession>A0A3S1CSH4</accession>
<evidence type="ECO:0000313" key="2">
    <source>
        <dbReference type="Proteomes" id="UP000271624"/>
    </source>
</evidence>
<dbReference type="AlphaFoldDB" id="A0A3S1CSH4"/>
<evidence type="ECO:0000313" key="1">
    <source>
        <dbReference type="EMBL" id="RUT07729.1"/>
    </source>
</evidence>